<dbReference type="Gene3D" id="3.60.10.10">
    <property type="entry name" value="Endonuclease/exonuclease/phosphatase"/>
    <property type="match status" value="1"/>
</dbReference>
<proteinExistence type="predicted"/>
<evidence type="ECO:0000259" key="3">
    <source>
        <dbReference type="PROSITE" id="PS50158"/>
    </source>
</evidence>
<reference evidence="4" key="2">
    <citation type="journal article" date="2024" name="Plant">
        <title>Genomic evolution and insights into agronomic trait innovations of Sesamum species.</title>
        <authorList>
            <person name="Miao H."/>
            <person name="Wang L."/>
            <person name="Qu L."/>
            <person name="Liu H."/>
            <person name="Sun Y."/>
            <person name="Le M."/>
            <person name="Wang Q."/>
            <person name="Wei S."/>
            <person name="Zheng Y."/>
            <person name="Lin W."/>
            <person name="Duan Y."/>
            <person name="Cao H."/>
            <person name="Xiong S."/>
            <person name="Wang X."/>
            <person name="Wei L."/>
            <person name="Li C."/>
            <person name="Ma Q."/>
            <person name="Ju M."/>
            <person name="Zhao R."/>
            <person name="Li G."/>
            <person name="Mu C."/>
            <person name="Tian Q."/>
            <person name="Mei H."/>
            <person name="Zhang T."/>
            <person name="Gao T."/>
            <person name="Zhang H."/>
        </authorList>
    </citation>
    <scope>NUCLEOTIDE SEQUENCE</scope>
    <source>
        <strain evidence="4">KEN1</strain>
    </source>
</reference>
<keyword evidence="1" id="KW-0862">Zinc</keyword>
<feature type="compositionally biased region" description="Low complexity" evidence="2">
    <location>
        <begin position="70"/>
        <end position="91"/>
    </location>
</feature>
<evidence type="ECO:0000256" key="2">
    <source>
        <dbReference type="SAM" id="MobiDB-lite"/>
    </source>
</evidence>
<dbReference type="Pfam" id="PF00098">
    <property type="entry name" value="zf-CCHC"/>
    <property type="match status" value="1"/>
</dbReference>
<evidence type="ECO:0000313" key="4">
    <source>
        <dbReference type="EMBL" id="KAL0420720.1"/>
    </source>
</evidence>
<dbReference type="InterPro" id="IPR036691">
    <property type="entry name" value="Endo/exonu/phosph_ase_sf"/>
</dbReference>
<dbReference type="PROSITE" id="PS50158">
    <property type="entry name" value="ZF_CCHC"/>
    <property type="match status" value="1"/>
</dbReference>
<keyword evidence="1" id="KW-0479">Metal-binding</keyword>
<dbReference type="GO" id="GO:0008270">
    <property type="term" value="F:zinc ion binding"/>
    <property type="evidence" value="ECO:0007669"/>
    <property type="project" value="UniProtKB-KW"/>
</dbReference>
<dbReference type="AlphaFoldDB" id="A0AAW2UWS7"/>
<feature type="region of interest" description="Disordered" evidence="2">
    <location>
        <begin position="369"/>
        <end position="403"/>
    </location>
</feature>
<gene>
    <name evidence="4" type="ORF">Slati_3094900</name>
</gene>
<feature type="compositionally biased region" description="Polar residues" evidence="2">
    <location>
        <begin position="384"/>
        <end position="403"/>
    </location>
</feature>
<dbReference type="InterPro" id="IPR001878">
    <property type="entry name" value="Znf_CCHC"/>
</dbReference>
<dbReference type="PANTHER" id="PTHR35218">
    <property type="entry name" value="RNASE H DOMAIN-CONTAINING PROTEIN"/>
    <property type="match status" value="1"/>
</dbReference>
<reference evidence="4" key="1">
    <citation type="submission" date="2020-06" db="EMBL/GenBank/DDBJ databases">
        <authorList>
            <person name="Li T."/>
            <person name="Hu X."/>
            <person name="Zhang T."/>
            <person name="Song X."/>
            <person name="Zhang H."/>
            <person name="Dai N."/>
            <person name="Sheng W."/>
            <person name="Hou X."/>
            <person name="Wei L."/>
        </authorList>
    </citation>
    <scope>NUCLEOTIDE SEQUENCE</scope>
    <source>
        <strain evidence="4">KEN1</strain>
        <tissue evidence="4">Leaf</tissue>
    </source>
</reference>
<dbReference type="PANTHER" id="PTHR35218:SF9">
    <property type="entry name" value="ENDONUCLEASE_EXONUCLEASE_PHOSPHATASE DOMAIN-CONTAINING PROTEIN"/>
    <property type="match status" value="1"/>
</dbReference>
<organism evidence="4">
    <name type="scientific">Sesamum latifolium</name>
    <dbReference type="NCBI Taxonomy" id="2727402"/>
    <lineage>
        <taxon>Eukaryota</taxon>
        <taxon>Viridiplantae</taxon>
        <taxon>Streptophyta</taxon>
        <taxon>Embryophyta</taxon>
        <taxon>Tracheophyta</taxon>
        <taxon>Spermatophyta</taxon>
        <taxon>Magnoliopsida</taxon>
        <taxon>eudicotyledons</taxon>
        <taxon>Gunneridae</taxon>
        <taxon>Pentapetalae</taxon>
        <taxon>asterids</taxon>
        <taxon>lamiids</taxon>
        <taxon>Lamiales</taxon>
        <taxon>Pedaliaceae</taxon>
        <taxon>Sesamum</taxon>
    </lineage>
</organism>
<name>A0AAW2UWS7_9LAMI</name>
<feature type="region of interest" description="Disordered" evidence="2">
    <location>
        <begin position="65"/>
        <end position="123"/>
    </location>
</feature>
<feature type="domain" description="CCHC-type" evidence="3">
    <location>
        <begin position="48"/>
        <end position="62"/>
    </location>
</feature>
<comment type="caution">
    <text evidence="4">The sequence shown here is derived from an EMBL/GenBank/DDBJ whole genome shotgun (WGS) entry which is preliminary data.</text>
</comment>
<protein>
    <recommendedName>
        <fullName evidence="3">CCHC-type domain-containing protein</fullName>
    </recommendedName>
</protein>
<dbReference type="EMBL" id="JACGWN010000011">
    <property type="protein sequence ID" value="KAL0420720.1"/>
    <property type="molecule type" value="Genomic_DNA"/>
</dbReference>
<evidence type="ECO:0000256" key="1">
    <source>
        <dbReference type="PROSITE-ProRule" id="PRU00047"/>
    </source>
</evidence>
<dbReference type="GO" id="GO:0003676">
    <property type="term" value="F:nucleic acid binding"/>
    <property type="evidence" value="ECO:0007669"/>
    <property type="project" value="InterPro"/>
</dbReference>
<dbReference type="SUPFAM" id="SSF56219">
    <property type="entry name" value="DNase I-like"/>
    <property type="match status" value="1"/>
</dbReference>
<keyword evidence="1" id="KW-0863">Zinc-finger</keyword>
<accession>A0AAW2UWS7</accession>
<sequence length="662" mass="74280">MDQHTFQKQRCKFARVCVEVDTSLPLPPFILIHHHVQQVRYEFNTLFCYRCGSIGHVRVECPLSSQENLSTPTTYSSSPTPSTPTSGSAPPQMSSVTSEIVRPKGRKRPQPTSITKGKNTEEMPAKIFNEQRHANVSGESSHQRWVAKQDTKTIEALKNVSNTEVPLTNTFHVLAAEDEIRDCSIDSGKNVVEAMEIVDKPEKRHSSSESWPVKVPAGQGPCMHSGNDGGSLTPSYSADMDITEVPTCPGKYVSNSTVVLPSEETRVPNPESLLSTSDLVENTALAHFFTPNNKLCLPVLEFNHSNSTCPQSSYSSTFLQSAFRNAELLQFSNQFTKLSPFAYSLWSPYASIFEKDITILSSEGFEFQSHARSPSPQRGRPYSSKYTNSTTPHSKNSKSPNTYRAQQLSGAAISYNTSLIVGPPFANSLILEVEQEREGFAREREAQFKLYLHPLGRDLHPSLIHNHFINGFASPLDLNQPGSSVHILPPTIHSMKILSWNCRGASRSEFVVVAHDLIDRYQPQIFVVMDTRMTADRAPAVIQRLPFSDWVHTSAMGMSGGIWVLWHAAEVTVRQLQLGPRMIHLEVEFPRLNNPFLMTAVYNYPQAHLQHQVWNDLINLSNSVNHAAWMVIGCAIDKFLMMFKCMQLGRSWFSWSPFHMEQ</sequence>